<dbReference type="CDD" id="cd00377">
    <property type="entry name" value="ICL_PEPM"/>
    <property type="match status" value="1"/>
</dbReference>
<organism evidence="1">
    <name type="scientific">marine metagenome</name>
    <dbReference type="NCBI Taxonomy" id="408172"/>
    <lineage>
        <taxon>unclassified sequences</taxon>
        <taxon>metagenomes</taxon>
        <taxon>ecological metagenomes</taxon>
    </lineage>
</organism>
<dbReference type="Pfam" id="PF13714">
    <property type="entry name" value="PEP_mutase"/>
    <property type="match status" value="1"/>
</dbReference>
<dbReference type="InterPro" id="IPR018523">
    <property type="entry name" value="Isocitrate_lyase_ph_CS"/>
</dbReference>
<dbReference type="PANTHER" id="PTHR42905:SF5">
    <property type="entry name" value="CARBOXYVINYL-CARBOXYPHOSPHONATE PHOSPHORYLMUTASE, CHLOROPLASTIC"/>
    <property type="match status" value="1"/>
</dbReference>
<proteinExistence type="predicted"/>
<gene>
    <name evidence="1" type="ORF">METZ01_LOCUS9163</name>
</gene>
<dbReference type="InterPro" id="IPR015813">
    <property type="entry name" value="Pyrv/PenolPyrv_kinase-like_dom"/>
</dbReference>
<evidence type="ECO:0008006" key="2">
    <source>
        <dbReference type="Google" id="ProtNLM"/>
    </source>
</evidence>
<dbReference type="Gene3D" id="3.20.20.60">
    <property type="entry name" value="Phosphoenolpyruvate-binding domains"/>
    <property type="match status" value="1"/>
</dbReference>
<accession>A0A381NPQ7</accession>
<dbReference type="PROSITE" id="PS00161">
    <property type="entry name" value="ISOCITRATE_LYASE"/>
    <property type="match status" value="1"/>
</dbReference>
<dbReference type="InterPro" id="IPR040442">
    <property type="entry name" value="Pyrv_kinase-like_dom_sf"/>
</dbReference>
<dbReference type="AlphaFoldDB" id="A0A381NPQ7"/>
<dbReference type="EMBL" id="UINC01000493">
    <property type="protein sequence ID" value="SUZ56309.1"/>
    <property type="molecule type" value="Genomic_DNA"/>
</dbReference>
<protein>
    <recommendedName>
        <fullName evidence="2">Carboxyvinyl-carboxyphosphonate phosphorylmutase</fullName>
    </recommendedName>
</protein>
<reference evidence="1" key="1">
    <citation type="submission" date="2018-05" db="EMBL/GenBank/DDBJ databases">
        <authorList>
            <person name="Lanie J.A."/>
            <person name="Ng W.-L."/>
            <person name="Kazmierczak K.M."/>
            <person name="Andrzejewski T.M."/>
            <person name="Davidsen T.M."/>
            <person name="Wayne K.J."/>
            <person name="Tettelin H."/>
            <person name="Glass J.I."/>
            <person name="Rusch D."/>
            <person name="Podicherti R."/>
            <person name="Tsui H.-C.T."/>
            <person name="Winkler M.E."/>
        </authorList>
    </citation>
    <scope>NUCLEOTIDE SEQUENCE</scope>
</reference>
<sequence length="309" mass="33125">MNNSPVTPDVSVLKNLLSGAEIIIVPGISDALGTVLVEQAGFQVAYLSGASISYTRFGRPDIGLVSMSEVADTLSAITERTTLPVIVDADTGFGNALNVVRTVRQFESSGASAIQLEDQTLPKRCGHLAGKTLVETDEMVGKIKAALDARRSAETLIIARTDSIAVEGFESALERGERYVEAGADILFIEAPQTEEQLHSVVERFGGRIPLLANMVEGGKTPQKNASELQKIGYSIVIFPGGMVRALAHTAQTYLASLKKHGSTLPFRNNRNVRCGMLDFDSLNELLETRKLLALGAGYDAGTFKVEND</sequence>
<dbReference type="PANTHER" id="PTHR42905">
    <property type="entry name" value="PHOSPHOENOLPYRUVATE CARBOXYLASE"/>
    <property type="match status" value="1"/>
</dbReference>
<dbReference type="SUPFAM" id="SSF51621">
    <property type="entry name" value="Phosphoenolpyruvate/pyruvate domain"/>
    <property type="match status" value="1"/>
</dbReference>
<dbReference type="InterPro" id="IPR039556">
    <property type="entry name" value="ICL/PEPM"/>
</dbReference>
<evidence type="ECO:0000313" key="1">
    <source>
        <dbReference type="EMBL" id="SUZ56309.1"/>
    </source>
</evidence>
<dbReference type="GO" id="GO:0016833">
    <property type="term" value="F:oxo-acid-lyase activity"/>
    <property type="evidence" value="ECO:0007669"/>
    <property type="project" value="UniProtKB-ARBA"/>
</dbReference>
<name>A0A381NPQ7_9ZZZZ</name>